<comment type="catalytic activity">
    <reaction evidence="1">
        <text>6-hydroxymethyl-7,8-dihydropterin + ATP = (7,8-dihydropterin-6-yl)methyl diphosphate + AMP + H(+)</text>
        <dbReference type="Rhea" id="RHEA:11412"/>
        <dbReference type="ChEBI" id="CHEBI:15378"/>
        <dbReference type="ChEBI" id="CHEBI:30616"/>
        <dbReference type="ChEBI" id="CHEBI:44841"/>
        <dbReference type="ChEBI" id="CHEBI:72950"/>
        <dbReference type="ChEBI" id="CHEBI:456215"/>
        <dbReference type="EC" id="2.7.6.3"/>
    </reaction>
</comment>
<dbReference type="Gene3D" id="3.30.70.560">
    <property type="entry name" value="7,8-Dihydro-6-hydroxymethylpterin-pyrophosphokinase HPPK"/>
    <property type="match status" value="1"/>
</dbReference>
<dbReference type="Pfam" id="PF01288">
    <property type="entry name" value="HPPK"/>
    <property type="match status" value="1"/>
</dbReference>
<evidence type="ECO:0000256" key="1">
    <source>
        <dbReference type="ARBA" id="ARBA00000198"/>
    </source>
</evidence>
<keyword evidence="5" id="KW-0547">Nucleotide-binding</keyword>
<dbReference type="PROSITE" id="PS00794">
    <property type="entry name" value="HPPK"/>
    <property type="match status" value="1"/>
</dbReference>
<evidence type="ECO:0000259" key="10">
    <source>
        <dbReference type="PROSITE" id="PS00794"/>
    </source>
</evidence>
<accession>A0AAE9YCT9</accession>
<dbReference type="EMBL" id="CP116942">
    <property type="protein sequence ID" value="WCO66467.1"/>
    <property type="molecule type" value="Genomic_DNA"/>
</dbReference>
<dbReference type="CDD" id="cd00483">
    <property type="entry name" value="HPPK"/>
    <property type="match status" value="1"/>
</dbReference>
<evidence type="ECO:0000256" key="2">
    <source>
        <dbReference type="ARBA" id="ARBA00005051"/>
    </source>
</evidence>
<dbReference type="NCBIfam" id="TIGR01498">
    <property type="entry name" value="folK"/>
    <property type="match status" value="1"/>
</dbReference>
<evidence type="ECO:0000313" key="11">
    <source>
        <dbReference type="EMBL" id="WCO66467.1"/>
    </source>
</evidence>
<dbReference type="AlphaFoldDB" id="A0AAE9YCT9"/>
<gene>
    <name evidence="11" type="primary">folK</name>
    <name evidence="11" type="ORF">PO878_18370</name>
</gene>
<evidence type="ECO:0000313" key="12">
    <source>
        <dbReference type="Proteomes" id="UP001216390"/>
    </source>
</evidence>
<dbReference type="SUPFAM" id="SSF55083">
    <property type="entry name" value="6-hydroxymethyl-7,8-dihydropterin pyrophosphokinase, HPPK"/>
    <property type="match status" value="1"/>
</dbReference>
<evidence type="ECO:0000256" key="6">
    <source>
        <dbReference type="ARBA" id="ARBA00022777"/>
    </source>
</evidence>
<keyword evidence="6" id="KW-0418">Kinase</keyword>
<dbReference type="Proteomes" id="UP001216390">
    <property type="component" value="Chromosome"/>
</dbReference>
<dbReference type="PANTHER" id="PTHR43071:SF1">
    <property type="entry name" value="2-AMINO-4-HYDROXY-6-HYDROXYMETHYLDIHYDROPTERIDINE PYROPHOSPHOKINASE"/>
    <property type="match status" value="1"/>
</dbReference>
<evidence type="ECO:0000256" key="9">
    <source>
        <dbReference type="SAM" id="MobiDB-lite"/>
    </source>
</evidence>
<organism evidence="11 12">
    <name type="scientific">Iamia majanohamensis</name>
    <dbReference type="NCBI Taxonomy" id="467976"/>
    <lineage>
        <taxon>Bacteria</taxon>
        <taxon>Bacillati</taxon>
        <taxon>Actinomycetota</taxon>
        <taxon>Acidimicrobiia</taxon>
        <taxon>Acidimicrobiales</taxon>
        <taxon>Iamiaceae</taxon>
        <taxon>Iamia</taxon>
    </lineage>
</organism>
<dbReference type="GO" id="GO:0016301">
    <property type="term" value="F:kinase activity"/>
    <property type="evidence" value="ECO:0007669"/>
    <property type="project" value="UniProtKB-KW"/>
</dbReference>
<protein>
    <recommendedName>
        <fullName evidence="3">2-amino-4-hydroxy-6-hydroxymethyldihydropteridine diphosphokinase</fullName>
        <ecNumber evidence="3">2.7.6.3</ecNumber>
    </recommendedName>
</protein>
<dbReference type="GO" id="GO:0003848">
    <property type="term" value="F:2-amino-4-hydroxy-6-hydroxymethyldihydropteridine diphosphokinase activity"/>
    <property type="evidence" value="ECO:0007669"/>
    <property type="project" value="UniProtKB-EC"/>
</dbReference>
<keyword evidence="8" id="KW-0289">Folate biosynthesis</keyword>
<dbReference type="GO" id="GO:0046656">
    <property type="term" value="P:folic acid biosynthetic process"/>
    <property type="evidence" value="ECO:0007669"/>
    <property type="project" value="UniProtKB-KW"/>
</dbReference>
<evidence type="ECO:0000256" key="5">
    <source>
        <dbReference type="ARBA" id="ARBA00022741"/>
    </source>
</evidence>
<dbReference type="EC" id="2.7.6.3" evidence="3"/>
<evidence type="ECO:0000256" key="7">
    <source>
        <dbReference type="ARBA" id="ARBA00022840"/>
    </source>
</evidence>
<sequence length="174" mass="18217">MTDAAAGPPVRRVVLGVGSNLGDRRAHLRAAVAGWGDEVVAVSDVYETAPVGGPEQGPFLNLVLVVATDRPAPAVLGRCQELEAEAGRVRTERWGPRTLDVDVLWIDGERHATPELTVPHPRMDDRAFVTVPLAEVAPDLVPATPAPADQPVHRVGPLGSTDLSPGGEDGPRGG</sequence>
<evidence type="ECO:0000256" key="4">
    <source>
        <dbReference type="ARBA" id="ARBA00022679"/>
    </source>
</evidence>
<feature type="domain" description="7,8-dihydro-6-hydroxymethylpterin-pyrophosphokinase" evidence="10">
    <location>
        <begin position="93"/>
        <end position="104"/>
    </location>
</feature>
<dbReference type="InterPro" id="IPR000550">
    <property type="entry name" value="Hppk"/>
</dbReference>
<dbReference type="GO" id="GO:0005524">
    <property type="term" value="F:ATP binding"/>
    <property type="evidence" value="ECO:0007669"/>
    <property type="project" value="UniProtKB-KW"/>
</dbReference>
<name>A0AAE9YCT9_9ACTN</name>
<dbReference type="KEGG" id="ima:PO878_18370"/>
<feature type="region of interest" description="Disordered" evidence="9">
    <location>
        <begin position="141"/>
        <end position="174"/>
    </location>
</feature>
<dbReference type="RefSeq" id="WP_272735990.1">
    <property type="nucleotide sequence ID" value="NZ_CP116942.1"/>
</dbReference>
<dbReference type="InterPro" id="IPR035907">
    <property type="entry name" value="Hppk_sf"/>
</dbReference>
<keyword evidence="12" id="KW-1185">Reference proteome</keyword>
<evidence type="ECO:0000256" key="3">
    <source>
        <dbReference type="ARBA" id="ARBA00013253"/>
    </source>
</evidence>
<proteinExistence type="predicted"/>
<comment type="pathway">
    <text evidence="2">Cofactor biosynthesis; tetrahydrofolate biosynthesis; 2-amino-4-hydroxy-6-hydroxymethyl-7,8-dihydropteridine diphosphate from 7,8-dihydroneopterin triphosphate: step 4/4.</text>
</comment>
<keyword evidence="7" id="KW-0067">ATP-binding</keyword>
<dbReference type="PANTHER" id="PTHR43071">
    <property type="entry name" value="2-AMINO-4-HYDROXY-6-HYDROXYMETHYLDIHYDROPTERIDINE PYROPHOSPHOKINASE"/>
    <property type="match status" value="1"/>
</dbReference>
<evidence type="ECO:0000256" key="8">
    <source>
        <dbReference type="ARBA" id="ARBA00022909"/>
    </source>
</evidence>
<keyword evidence="4 11" id="KW-0808">Transferase</keyword>
<reference evidence="11" key="1">
    <citation type="submission" date="2023-01" db="EMBL/GenBank/DDBJ databases">
        <title>The diversity of Class Acidimicrobiia in South China Sea sediment environments and the proposal of Iamia marina sp. nov., a novel species of the genus Iamia.</title>
        <authorList>
            <person name="He Y."/>
            <person name="Tian X."/>
        </authorList>
    </citation>
    <scope>NUCLEOTIDE SEQUENCE</scope>
    <source>
        <strain evidence="11">DSM 19957</strain>
    </source>
</reference>